<dbReference type="PANTHER" id="PTHR43674:SF16">
    <property type="entry name" value="CARBON-NITROGEN FAMILY, PUTATIVE (AFU_ORTHOLOGUE AFUA_5G02350)-RELATED"/>
    <property type="match status" value="1"/>
</dbReference>
<name>A0A0C2VW34_9BACL</name>
<dbReference type="CDD" id="cd07197">
    <property type="entry name" value="nitrilase"/>
    <property type="match status" value="1"/>
</dbReference>
<dbReference type="InterPro" id="IPR003010">
    <property type="entry name" value="C-N_Hydrolase"/>
</dbReference>
<evidence type="ECO:0000313" key="4">
    <source>
        <dbReference type="Proteomes" id="UP000031938"/>
    </source>
</evidence>
<dbReference type="EMBL" id="JXRP01000013">
    <property type="protein sequence ID" value="KIL48193.1"/>
    <property type="molecule type" value="Genomic_DNA"/>
</dbReference>
<keyword evidence="4" id="KW-1185">Reference proteome</keyword>
<accession>A0A0C2VW34</accession>
<feature type="domain" description="CN hydrolase" evidence="2">
    <location>
        <begin position="6"/>
        <end position="266"/>
    </location>
</feature>
<dbReference type="SUPFAM" id="SSF56317">
    <property type="entry name" value="Carbon-nitrogen hydrolase"/>
    <property type="match status" value="1"/>
</dbReference>
<sequence>MMKKTVKAALVQFSPWSMHEMDKNIEYINSQIENLAQEGNELIVFPEMSVTNFFEHHENGKEEYWDYGAISVESKQLKAIETKAAQHNCYVIVGFAERSNVIGVIFNSAALIGPEGIIGVTRKIHFPGIEKQYYTTGDRIDVFDTPIGKIGICICYDSMFPEITRILAVKGADIIVMTSSIWEGGEKGGIGSPTYKKSYWDHLPPVKAVENQTFVIACNGSGSHLIGEALGKWSRMGLSKIVSPTGEILASIDHNQEAILSAVLDERDLVKARSQYSFLADRKPYLFQDLAGKHKNSF</sequence>
<dbReference type="Proteomes" id="UP000031938">
    <property type="component" value="Unassembled WGS sequence"/>
</dbReference>
<proteinExistence type="predicted"/>
<dbReference type="STRING" id="889306.KP78_16400"/>
<protein>
    <recommendedName>
        <fullName evidence="2">CN hydrolase domain-containing protein</fullName>
    </recommendedName>
</protein>
<dbReference type="AlphaFoldDB" id="A0A0C2VW34"/>
<dbReference type="PROSITE" id="PS50263">
    <property type="entry name" value="CN_HYDROLASE"/>
    <property type="match status" value="1"/>
</dbReference>
<dbReference type="Pfam" id="PF00795">
    <property type="entry name" value="CN_hydrolase"/>
    <property type="match status" value="1"/>
</dbReference>
<evidence type="ECO:0000313" key="3">
    <source>
        <dbReference type="EMBL" id="KIL48193.1"/>
    </source>
</evidence>
<comment type="caution">
    <text evidence="3">The sequence shown here is derived from an EMBL/GenBank/DDBJ whole genome shotgun (WGS) entry which is preliminary data.</text>
</comment>
<dbReference type="Gene3D" id="3.60.110.10">
    <property type="entry name" value="Carbon-nitrogen hydrolase"/>
    <property type="match status" value="1"/>
</dbReference>
<organism evidence="3 4">
    <name type="scientific">Jeotgalibacillus soli</name>
    <dbReference type="NCBI Taxonomy" id="889306"/>
    <lineage>
        <taxon>Bacteria</taxon>
        <taxon>Bacillati</taxon>
        <taxon>Bacillota</taxon>
        <taxon>Bacilli</taxon>
        <taxon>Bacillales</taxon>
        <taxon>Caryophanaceae</taxon>
        <taxon>Jeotgalibacillus</taxon>
    </lineage>
</organism>
<evidence type="ECO:0000259" key="2">
    <source>
        <dbReference type="PROSITE" id="PS50263"/>
    </source>
</evidence>
<reference evidence="3 4" key="1">
    <citation type="submission" date="2015-01" db="EMBL/GenBank/DDBJ databases">
        <title>Genome sequencing of Jeotgalibacillus soli.</title>
        <authorList>
            <person name="Goh K.M."/>
            <person name="Chan K.-G."/>
            <person name="Yaakop A.S."/>
            <person name="Ee R."/>
            <person name="Gan H.M."/>
            <person name="Chan C.S."/>
        </authorList>
    </citation>
    <scope>NUCLEOTIDE SEQUENCE [LARGE SCALE GENOMIC DNA]</scope>
    <source>
        <strain evidence="3 4">P9</strain>
    </source>
</reference>
<dbReference type="PANTHER" id="PTHR43674">
    <property type="entry name" value="NITRILASE C965.09-RELATED"/>
    <property type="match status" value="1"/>
</dbReference>
<dbReference type="InterPro" id="IPR050345">
    <property type="entry name" value="Aliph_Amidase/BUP"/>
</dbReference>
<dbReference type="PATRIC" id="fig|889306.3.peg.1647"/>
<gene>
    <name evidence="3" type="ORF">KP78_16400</name>
</gene>
<evidence type="ECO:0000256" key="1">
    <source>
        <dbReference type="ARBA" id="ARBA00022801"/>
    </source>
</evidence>
<dbReference type="GO" id="GO:0016811">
    <property type="term" value="F:hydrolase activity, acting on carbon-nitrogen (but not peptide) bonds, in linear amides"/>
    <property type="evidence" value="ECO:0007669"/>
    <property type="project" value="TreeGrafter"/>
</dbReference>
<dbReference type="InterPro" id="IPR036526">
    <property type="entry name" value="C-N_Hydrolase_sf"/>
</dbReference>
<keyword evidence="1" id="KW-0378">Hydrolase</keyword>